<dbReference type="AlphaFoldDB" id="A0A814K213"/>
<keyword evidence="1" id="KW-0472">Membrane</keyword>
<dbReference type="OrthoDB" id="411251at2759"/>
<dbReference type="InterPro" id="IPR029063">
    <property type="entry name" value="SAM-dependent_MTases_sf"/>
</dbReference>
<reference evidence="3" key="1">
    <citation type="submission" date="2021-02" db="EMBL/GenBank/DDBJ databases">
        <authorList>
            <person name="Nowell W R."/>
        </authorList>
    </citation>
    <scope>NUCLEOTIDE SEQUENCE</scope>
    <source>
        <strain evidence="3">Ploen Becks lab</strain>
    </source>
</reference>
<feature type="domain" description="Methyltransferase FkbM" evidence="2">
    <location>
        <begin position="113"/>
        <end position="280"/>
    </location>
</feature>
<dbReference type="SUPFAM" id="SSF53335">
    <property type="entry name" value="S-adenosyl-L-methionine-dependent methyltransferases"/>
    <property type="match status" value="1"/>
</dbReference>
<dbReference type="Gene3D" id="3.40.50.150">
    <property type="entry name" value="Vaccinia Virus protein VP39"/>
    <property type="match status" value="1"/>
</dbReference>
<evidence type="ECO:0000313" key="3">
    <source>
        <dbReference type="EMBL" id="CAF1043424.1"/>
    </source>
</evidence>
<dbReference type="EMBL" id="CAJNOC010005135">
    <property type="protein sequence ID" value="CAF1043424.1"/>
    <property type="molecule type" value="Genomic_DNA"/>
</dbReference>
<dbReference type="Pfam" id="PF05050">
    <property type="entry name" value="Methyltransf_21"/>
    <property type="match status" value="1"/>
</dbReference>
<keyword evidence="1" id="KW-1133">Transmembrane helix</keyword>
<accession>A0A814K213</accession>
<dbReference type="Proteomes" id="UP000663879">
    <property type="component" value="Unassembled WGS sequence"/>
</dbReference>
<feature type="transmembrane region" description="Helical" evidence="1">
    <location>
        <begin position="5"/>
        <end position="22"/>
    </location>
</feature>
<comment type="caution">
    <text evidence="3">The sequence shown here is derived from an EMBL/GenBank/DDBJ whole genome shotgun (WGS) entry which is preliminary data.</text>
</comment>
<evidence type="ECO:0000256" key="1">
    <source>
        <dbReference type="SAM" id="Phobius"/>
    </source>
</evidence>
<keyword evidence="4" id="KW-1185">Reference proteome</keyword>
<name>A0A814K213_9BILA</name>
<dbReference type="PANTHER" id="PTHR34203">
    <property type="entry name" value="METHYLTRANSFERASE, FKBM FAMILY PROTEIN"/>
    <property type="match status" value="1"/>
</dbReference>
<organism evidence="3 4">
    <name type="scientific">Brachionus calyciflorus</name>
    <dbReference type="NCBI Taxonomy" id="104777"/>
    <lineage>
        <taxon>Eukaryota</taxon>
        <taxon>Metazoa</taxon>
        <taxon>Spiralia</taxon>
        <taxon>Gnathifera</taxon>
        <taxon>Rotifera</taxon>
        <taxon>Eurotatoria</taxon>
        <taxon>Monogononta</taxon>
        <taxon>Pseudotrocha</taxon>
        <taxon>Ploima</taxon>
        <taxon>Brachionidae</taxon>
        <taxon>Brachionus</taxon>
    </lineage>
</organism>
<dbReference type="InterPro" id="IPR006342">
    <property type="entry name" value="FkbM_mtfrase"/>
</dbReference>
<dbReference type="NCBIfam" id="TIGR01444">
    <property type="entry name" value="fkbM_fam"/>
    <property type="match status" value="1"/>
</dbReference>
<gene>
    <name evidence="3" type="ORF">OXX778_LOCUS18464</name>
</gene>
<sequence length="315" mass="36658">MKKNIVNLLFILPIFIVFYIIHEKFKESNSVLTKNNGTNIIDFSGLLTSQEEYDSIKCRPSAKIIVQTTLCVHNLTEDKHVSGAIWNHGVWEGEIMNNFMNLIFKNPDWLIFDIGAQVGQYSLFSAKLGRNVIAMEPFYDNVLRINKAVRIEGIGNKITLFKNAISNKRNEIKRLAPYKGDLGGQTLIKNKAEVYSRKDMFFDKYLVETILFDDLIEFLPRQPNGSPYKKAVIKIDIEGFEPFAFDGAHRIFELIDFQVIFMEWVHLPRHPDIADLVEKMINLFTKHNLVAYDGNNKLDRKNWRKWPQDVLWVKE</sequence>
<evidence type="ECO:0000313" key="4">
    <source>
        <dbReference type="Proteomes" id="UP000663879"/>
    </source>
</evidence>
<keyword evidence="1" id="KW-0812">Transmembrane</keyword>
<protein>
    <recommendedName>
        <fullName evidence="2">Methyltransferase FkbM domain-containing protein</fullName>
    </recommendedName>
</protein>
<dbReference type="PANTHER" id="PTHR34203:SF15">
    <property type="entry name" value="SLL1173 PROTEIN"/>
    <property type="match status" value="1"/>
</dbReference>
<evidence type="ECO:0000259" key="2">
    <source>
        <dbReference type="Pfam" id="PF05050"/>
    </source>
</evidence>
<proteinExistence type="predicted"/>
<dbReference type="InterPro" id="IPR052514">
    <property type="entry name" value="SAM-dependent_MTase"/>
</dbReference>